<dbReference type="Pfam" id="PF00078">
    <property type="entry name" value="RVT_1"/>
    <property type="match status" value="1"/>
</dbReference>
<dbReference type="InterPro" id="IPR007527">
    <property type="entry name" value="Znf_SWIM"/>
</dbReference>
<keyword evidence="8" id="KW-1185">Reference proteome</keyword>
<dbReference type="SMART" id="SM00575">
    <property type="entry name" value="ZnF_PMZ"/>
    <property type="match status" value="1"/>
</dbReference>
<evidence type="ECO:0000256" key="5">
    <source>
        <dbReference type="SAM" id="MobiDB-lite"/>
    </source>
</evidence>
<keyword evidence="2 4" id="KW-0863">Zinc-finger</keyword>
<dbReference type="InterPro" id="IPR000477">
    <property type="entry name" value="RT_dom"/>
</dbReference>
<dbReference type="EMBL" id="JAGYWB010000019">
    <property type="protein sequence ID" value="KAI0488587.1"/>
    <property type="molecule type" value="Genomic_DNA"/>
</dbReference>
<dbReference type="OrthoDB" id="1734132at2759"/>
<dbReference type="PROSITE" id="PS50966">
    <property type="entry name" value="ZF_SWIM"/>
    <property type="match status" value="1"/>
</dbReference>
<proteinExistence type="predicted"/>
<name>A0A8T3A326_DENNO</name>
<dbReference type="PANTHER" id="PTHR47718:SF17">
    <property type="entry name" value="PROTEIN FAR1-RELATED SEQUENCE 5-LIKE"/>
    <property type="match status" value="1"/>
</dbReference>
<dbReference type="Pfam" id="PF10551">
    <property type="entry name" value="MULE"/>
    <property type="match status" value="1"/>
</dbReference>
<dbReference type="InterPro" id="IPR018289">
    <property type="entry name" value="MULE_transposase_dom"/>
</dbReference>
<evidence type="ECO:0000256" key="3">
    <source>
        <dbReference type="ARBA" id="ARBA00022833"/>
    </source>
</evidence>
<dbReference type="InterPro" id="IPR036691">
    <property type="entry name" value="Endo/exonu/phosph_ase_sf"/>
</dbReference>
<feature type="domain" description="SWIM-type" evidence="6">
    <location>
        <begin position="1453"/>
        <end position="1489"/>
    </location>
</feature>
<gene>
    <name evidence="7" type="ORF">KFK09_028425</name>
</gene>
<comment type="caution">
    <text evidence="7">The sequence shown here is derived from an EMBL/GenBank/DDBJ whole genome shotgun (WGS) entry which is preliminary data.</text>
</comment>
<keyword evidence="3" id="KW-0862">Zinc</keyword>
<dbReference type="PANTHER" id="PTHR47718">
    <property type="entry name" value="OS01G0519700 PROTEIN"/>
    <property type="match status" value="1"/>
</dbReference>
<evidence type="ECO:0000313" key="7">
    <source>
        <dbReference type="EMBL" id="KAI0488587.1"/>
    </source>
</evidence>
<evidence type="ECO:0000256" key="4">
    <source>
        <dbReference type="PROSITE-ProRule" id="PRU00325"/>
    </source>
</evidence>
<reference evidence="7" key="1">
    <citation type="journal article" date="2022" name="Front. Genet.">
        <title>Chromosome-Scale Assembly of the Dendrobium nobile Genome Provides Insights Into the Molecular Mechanism of the Biosynthesis of the Medicinal Active Ingredient of Dendrobium.</title>
        <authorList>
            <person name="Xu Q."/>
            <person name="Niu S.-C."/>
            <person name="Li K.-L."/>
            <person name="Zheng P.-J."/>
            <person name="Zhang X.-J."/>
            <person name="Jia Y."/>
            <person name="Liu Y."/>
            <person name="Niu Y.-X."/>
            <person name="Yu L.-H."/>
            <person name="Chen D.-F."/>
            <person name="Zhang G.-Q."/>
        </authorList>
    </citation>
    <scope>NUCLEOTIDE SEQUENCE</scope>
    <source>
        <tissue evidence="7">Leaf</tissue>
    </source>
</reference>
<dbReference type="Pfam" id="PF04434">
    <property type="entry name" value="SWIM"/>
    <property type="match status" value="1"/>
</dbReference>
<keyword evidence="1" id="KW-0479">Metal-binding</keyword>
<dbReference type="Proteomes" id="UP000829196">
    <property type="component" value="Unassembled WGS sequence"/>
</dbReference>
<evidence type="ECO:0000313" key="8">
    <source>
        <dbReference type="Proteomes" id="UP000829196"/>
    </source>
</evidence>
<evidence type="ECO:0000256" key="1">
    <source>
        <dbReference type="ARBA" id="ARBA00022723"/>
    </source>
</evidence>
<sequence length="1644" mass="188643">MEWVMWFDRVDRMSPLELLDGLGRKPEPGLSWVRSGELHGIDPKGYKARKKEASLYLKEIVRDQDVFFIGLMETKLSSIDRREVDCLMGNDWEYFHYPVVGTSGGILVLWNRKLVSLEVMEASSQAIIGNLSVPNLGTWKVATIYGPREMKGFMMNSDFYDVGSVGPRFAWCNNKEGASRIWERLDRCMLNLAAIQKLPLAVTRHLARMASDHCPIVIKMDERLRFKSKAIKFEDTWRSYPTTKSINKEDLGVNWSVEDLFVLRNKVHDLKVTLKRLSTWWNQRAKARWHEEGDTNSKLFHNFATARRNGNRIFQIKDEFNNLKCELTGWPPASENQKITTDDLDVLNAEFFVNELQLSVFQQGNNKSPDVRFSIIINGKNSKWINAQSGFRQGCPLSPYLFILCSQLMSNSLEQWGQSLGIQISLRGPKITHLLYADDVLIFSYASVALANALKIIVEDFCKWTGQRVNVSKSQMMFGKVVSYSMKKRIARVLGFKVVKEMKYLGVKISLNRLKMADFQEILSNVMDRLNAWSKKSLSLGGKLTLIESSLLSMPNFLISHSMVPKRVLHELEKLCRSFIWQKKDGTNGMHYVAWSDICKPRSLGGLGLHSPLLRIGSLRSKLAWNYIQKLNSLFHRAMKAKYGSDVMNGAQKTIISTAWQILLDGGRHLKMVVRWKMGKGDKINILNDTWLLNKCINRWPTYVDCDFLDGMYVQQLLLSNGEWNFTMLQRAFHPDLILLISQIRIEYEEEDRLELMKICTLEVVDYFSWVQKLKIFWWRLGKSTIPTNQFLKNRRILENALCARGCQELKKITTHNSGIVKIYCSIVYHSWKNRNDVKHGKNALPCFMVASNALFSAISKSSPYLTSWGTNLLRESQSTWYPPSKDWIKINVDASLLSSNLAGIGGVFRDHKGSGSSHRSLGTKLVISSTVLSNTNFYCVLPPDVTLRSGVYSSEKEAYAKYCQYAHSTGFSVRKDHHHFWPNTRLIKSKDFVCSKAGFKKENESGTKLKYRRSCTRTGCPAMVRFSVSQEGLWSVKKSVESHNHELAGPDDQHLLRSARSITEDNSSVLKSMTEAGIRTVDAFTYLSDEVGGVANLGFTKRDAYNHIQKERRAKFESGDTNSLIKLFKERAIDDHMFAWDVETDEDGCLLNFFWVDGVGRIDYDCFGDVIIFDTSYRLNKYNLACAPIVGVNNHWQNVLLGVAFLSDETIESFTWLFQTFIRIMDNKHPITIFTDQDQAMARAIEIALPNTRHRLCQWHLYKKAPSKVWCFNSNNRVKCLFFYCFKHCDSAEEFESKWAEMLSEGNLQNNHWLKDLYKIKEKWSTAFNKDCFNLGILSTQRSESTNHVCHGYSKPTSTITDCFLGLEKIMRNWRRNEQDEEFRCSQTDIVPYMKSSPILKQAAKFYSRKLYAFFEEEFLHGLGGLCVENTLSDLSRFSVWNIDTSTDSHKWIVKFNSIEGTIECTCAKFEMMGILCAHCMRVMRQLDIINIPIKYLLPRWSVNARKDLYSGGKIPSVCSNAGQLISVDSNFIFRNYVCRFAYKISTEAQGNKEAEICVIEDLSTLAAKVHSIKLGRKNIPIHATGHETIKDPKKCRPKGVSNARLKDHWEKKKPKKSKQTSTIPSTSLHYTYPDSGSQSSFM</sequence>
<evidence type="ECO:0000259" key="6">
    <source>
        <dbReference type="PROSITE" id="PS50966"/>
    </source>
</evidence>
<dbReference type="SUPFAM" id="SSF56219">
    <property type="entry name" value="DNase I-like"/>
    <property type="match status" value="1"/>
</dbReference>
<feature type="region of interest" description="Disordered" evidence="5">
    <location>
        <begin position="1587"/>
        <end position="1644"/>
    </location>
</feature>
<organism evidence="7 8">
    <name type="scientific">Dendrobium nobile</name>
    <name type="common">Orchid</name>
    <dbReference type="NCBI Taxonomy" id="94219"/>
    <lineage>
        <taxon>Eukaryota</taxon>
        <taxon>Viridiplantae</taxon>
        <taxon>Streptophyta</taxon>
        <taxon>Embryophyta</taxon>
        <taxon>Tracheophyta</taxon>
        <taxon>Spermatophyta</taxon>
        <taxon>Magnoliopsida</taxon>
        <taxon>Liliopsida</taxon>
        <taxon>Asparagales</taxon>
        <taxon>Orchidaceae</taxon>
        <taxon>Epidendroideae</taxon>
        <taxon>Malaxideae</taxon>
        <taxon>Dendrobiinae</taxon>
        <taxon>Dendrobium</taxon>
    </lineage>
</organism>
<evidence type="ECO:0000256" key="2">
    <source>
        <dbReference type="ARBA" id="ARBA00022771"/>
    </source>
</evidence>
<dbReference type="Pfam" id="PF03101">
    <property type="entry name" value="FAR1"/>
    <property type="match status" value="1"/>
</dbReference>
<accession>A0A8T3A326</accession>
<dbReference type="GO" id="GO:0008270">
    <property type="term" value="F:zinc ion binding"/>
    <property type="evidence" value="ECO:0007669"/>
    <property type="project" value="UniProtKB-KW"/>
</dbReference>
<dbReference type="InterPro" id="IPR006564">
    <property type="entry name" value="Znf_PMZ"/>
</dbReference>
<feature type="compositionally biased region" description="Basic and acidic residues" evidence="5">
    <location>
        <begin position="1587"/>
        <end position="1596"/>
    </location>
</feature>
<protein>
    <recommendedName>
        <fullName evidence="6">SWIM-type domain-containing protein</fullName>
    </recommendedName>
</protein>
<dbReference type="InterPro" id="IPR004330">
    <property type="entry name" value="FAR1_DNA_bnd_dom"/>
</dbReference>